<accession>A0A0D6Q5D0</accession>
<evidence type="ECO:0000256" key="1">
    <source>
        <dbReference type="SAM" id="MobiDB-lite"/>
    </source>
</evidence>
<dbReference type="Gene3D" id="2.60.40.420">
    <property type="entry name" value="Cupredoxins - blue copper proteins"/>
    <property type="match status" value="1"/>
</dbReference>
<dbReference type="InterPro" id="IPR008972">
    <property type="entry name" value="Cupredoxin"/>
</dbReference>
<reference evidence="3 4" key="1">
    <citation type="submission" date="2012-11" db="EMBL/GenBank/DDBJ databases">
        <title>Whole genome sequence of Gluconacetobacter europaeus NBRC3261.</title>
        <authorList>
            <person name="Azuma Y."/>
            <person name="Higashiura N."/>
            <person name="Hirakawa H."/>
            <person name="Matsushita K."/>
        </authorList>
    </citation>
    <scope>NUCLEOTIDE SEQUENCE [LARGE SCALE GENOMIC DNA]</scope>
    <source>
        <strain evidence="3 4">NBRC 3261</strain>
    </source>
</reference>
<dbReference type="GO" id="GO:0005507">
    <property type="term" value="F:copper ion binding"/>
    <property type="evidence" value="ECO:0007669"/>
    <property type="project" value="InterPro"/>
</dbReference>
<protein>
    <submittedName>
        <fullName evidence="3">Multicopper oxidase</fullName>
    </submittedName>
</protein>
<feature type="region of interest" description="Disordered" evidence="1">
    <location>
        <begin position="17"/>
        <end position="51"/>
    </location>
</feature>
<dbReference type="EMBL" id="BANI01000463">
    <property type="protein sequence ID" value="GAN98180.1"/>
    <property type="molecule type" value="Genomic_DNA"/>
</dbReference>
<dbReference type="Proteomes" id="UP000032675">
    <property type="component" value="Unassembled WGS sequence"/>
</dbReference>
<feature type="domain" description="Plastocyanin-like" evidence="2">
    <location>
        <begin position="62"/>
        <end position="112"/>
    </location>
</feature>
<gene>
    <name evidence="3" type="ORF">Geu3261_0574_008</name>
</gene>
<sequence>MRKYYILAGHGDRHRAGVHGPGYGPFMDRSRRQDGLPPRRGRGAGPVMGGKADHTLRIATGQVELAPGRIISTTLYNGQFPGPLLRLEEGRLSVIDIFNDTDTPELVHWHGRGRSQPWYLYRAGRAGLYRAEG</sequence>
<name>A0A0D6Q5D0_KOMEU</name>
<evidence type="ECO:0000313" key="4">
    <source>
        <dbReference type="Proteomes" id="UP000032675"/>
    </source>
</evidence>
<evidence type="ECO:0000259" key="2">
    <source>
        <dbReference type="Pfam" id="PF07732"/>
    </source>
</evidence>
<proteinExistence type="predicted"/>
<organism evidence="3 4">
    <name type="scientific">Komagataeibacter europaeus NBRC 3261</name>
    <dbReference type="NCBI Taxonomy" id="1234669"/>
    <lineage>
        <taxon>Bacteria</taxon>
        <taxon>Pseudomonadati</taxon>
        <taxon>Pseudomonadota</taxon>
        <taxon>Alphaproteobacteria</taxon>
        <taxon>Acetobacterales</taxon>
        <taxon>Acetobacteraceae</taxon>
        <taxon>Komagataeibacter</taxon>
    </lineage>
</organism>
<dbReference type="Pfam" id="PF07732">
    <property type="entry name" value="Cu-oxidase_3"/>
    <property type="match status" value="1"/>
</dbReference>
<comment type="caution">
    <text evidence="3">The sequence shown here is derived from an EMBL/GenBank/DDBJ whole genome shotgun (WGS) entry which is preliminary data.</text>
</comment>
<evidence type="ECO:0000313" key="3">
    <source>
        <dbReference type="EMBL" id="GAN98180.1"/>
    </source>
</evidence>
<dbReference type="SUPFAM" id="SSF49503">
    <property type="entry name" value="Cupredoxins"/>
    <property type="match status" value="1"/>
</dbReference>
<dbReference type="InterPro" id="IPR011707">
    <property type="entry name" value="Cu-oxidase-like_N"/>
</dbReference>
<dbReference type="AlphaFoldDB" id="A0A0D6Q5D0"/>